<dbReference type="SUPFAM" id="SSF53328">
    <property type="entry name" value="Formyltransferase"/>
    <property type="match status" value="1"/>
</dbReference>
<name>A0ABY7VSV0_9BACT</name>
<dbReference type="GO" id="GO:0016740">
    <property type="term" value="F:transferase activity"/>
    <property type="evidence" value="ECO:0007669"/>
    <property type="project" value="UniProtKB-KW"/>
</dbReference>
<dbReference type="EMBL" id="CP117811">
    <property type="protein sequence ID" value="WDE95859.1"/>
    <property type="molecule type" value="Genomic_DNA"/>
</dbReference>
<protein>
    <submittedName>
        <fullName evidence="2">Formyl transferase</fullName>
    </submittedName>
</protein>
<accession>A0ABY7VSV0</accession>
<reference evidence="2 3" key="1">
    <citation type="submission" date="2023-02" db="EMBL/GenBank/DDBJ databases">
        <title>Genome sequence of Lentisphaera profundi SAORIC-696.</title>
        <authorList>
            <person name="Kim e."/>
            <person name="Cho J.-C."/>
            <person name="Choi A."/>
            <person name="Kang I."/>
        </authorList>
    </citation>
    <scope>NUCLEOTIDE SEQUENCE [LARGE SCALE GENOMIC DNA]</scope>
    <source>
        <strain evidence="2 3">SAORIC-696</strain>
    </source>
</reference>
<sequence>MNKKVIALVKASAHQFYFVNKIHKEYPLALVIIEDKYLGELPALKRLQARRALGPRYIAKPHASNRIKSKTLVSINDDIFGEDWLDLENDLKVFYCKSVNSPEVENLLKQEKPDVLIDHGTSIVKDHIIDLAPMAINLHWGLSPYYRGTRCTEWALINWDPYNIGVTIHWLTKKIDGGGVIAQERLALNEEDSVHTINMKLSFHGTQLVLDTIKAINRGEEIQSEQQDHALGYLTLNRQWTKSLKEQIKEIEANDIITKMLKHPARREKMPIKSFEINNS</sequence>
<dbReference type="InterPro" id="IPR002376">
    <property type="entry name" value="Formyl_transf_N"/>
</dbReference>
<dbReference type="PANTHER" id="PTHR11138:SF5">
    <property type="entry name" value="METHIONYL-TRNA FORMYLTRANSFERASE, MITOCHONDRIAL"/>
    <property type="match status" value="1"/>
</dbReference>
<dbReference type="CDD" id="cd08653">
    <property type="entry name" value="FMT_core_like_3"/>
    <property type="match status" value="1"/>
</dbReference>
<organism evidence="2 3">
    <name type="scientific">Lentisphaera profundi</name>
    <dbReference type="NCBI Taxonomy" id="1658616"/>
    <lineage>
        <taxon>Bacteria</taxon>
        <taxon>Pseudomonadati</taxon>
        <taxon>Lentisphaerota</taxon>
        <taxon>Lentisphaeria</taxon>
        <taxon>Lentisphaerales</taxon>
        <taxon>Lentisphaeraceae</taxon>
        <taxon>Lentisphaera</taxon>
    </lineage>
</organism>
<keyword evidence="3" id="KW-1185">Reference proteome</keyword>
<dbReference type="PANTHER" id="PTHR11138">
    <property type="entry name" value="METHIONYL-TRNA FORMYLTRANSFERASE"/>
    <property type="match status" value="1"/>
</dbReference>
<gene>
    <name evidence="2" type="ORF">PQO03_09035</name>
</gene>
<dbReference type="Proteomes" id="UP001214250">
    <property type="component" value="Chromosome 1"/>
</dbReference>
<feature type="domain" description="Formyl transferase N-terminal" evidence="1">
    <location>
        <begin position="96"/>
        <end position="211"/>
    </location>
</feature>
<dbReference type="InterPro" id="IPR036477">
    <property type="entry name" value="Formyl_transf_N_sf"/>
</dbReference>
<dbReference type="Pfam" id="PF00551">
    <property type="entry name" value="Formyl_trans_N"/>
    <property type="match status" value="1"/>
</dbReference>
<dbReference type="Gene3D" id="3.40.50.170">
    <property type="entry name" value="Formyl transferase, N-terminal domain"/>
    <property type="match status" value="1"/>
</dbReference>
<evidence type="ECO:0000313" key="2">
    <source>
        <dbReference type="EMBL" id="WDE95859.1"/>
    </source>
</evidence>
<dbReference type="RefSeq" id="WP_274149694.1">
    <property type="nucleotide sequence ID" value="NZ_CP117811.1"/>
</dbReference>
<keyword evidence="2" id="KW-0808">Transferase</keyword>
<evidence type="ECO:0000259" key="1">
    <source>
        <dbReference type="Pfam" id="PF00551"/>
    </source>
</evidence>
<evidence type="ECO:0000313" key="3">
    <source>
        <dbReference type="Proteomes" id="UP001214250"/>
    </source>
</evidence>
<proteinExistence type="predicted"/>